<dbReference type="EMBL" id="WVUH01000077">
    <property type="protein sequence ID" value="MBO4206649.1"/>
    <property type="molecule type" value="Genomic_DNA"/>
</dbReference>
<feature type="non-terminal residue" evidence="2">
    <location>
        <position position="157"/>
    </location>
</feature>
<keyword evidence="3" id="KW-1185">Reference proteome</keyword>
<evidence type="ECO:0000313" key="3">
    <source>
        <dbReference type="Proteomes" id="UP000823521"/>
    </source>
</evidence>
<reference evidence="2 3" key="1">
    <citation type="submission" date="2019-12" db="EMBL/GenBank/DDBJ databases">
        <title>Whole genome sequencing of endophytic Actinobacterium Micromonospora sp. MPMI6T.</title>
        <authorList>
            <person name="Evv R."/>
            <person name="Podile A.R."/>
        </authorList>
    </citation>
    <scope>NUCLEOTIDE SEQUENCE [LARGE SCALE GENOMIC DNA]</scope>
    <source>
        <strain evidence="2 3">MPMI6</strain>
    </source>
</reference>
<proteinExistence type="predicted"/>
<dbReference type="Pfam" id="PF02424">
    <property type="entry name" value="ApbE"/>
    <property type="match status" value="1"/>
</dbReference>
<feature type="compositionally biased region" description="Low complexity" evidence="1">
    <location>
        <begin position="124"/>
        <end position="136"/>
    </location>
</feature>
<dbReference type="InterPro" id="IPR024932">
    <property type="entry name" value="ApbE"/>
</dbReference>
<sequence>MWTRTGHGGTGARRSDRLRTGEARWSYRGRPVRVAVTDRAALPAARRLVARELSALRRASDPYRGELGRVHRAAGRPVPVGALLAELVRVALATAEATDGTVDPTVGVALLRHRRPDRWQPVCGSASGSSARDGSSAPGGGSARDGTSAPGGGDPPP</sequence>
<protein>
    <recommendedName>
        <fullName evidence="4">FAD:protein FMN transferase</fullName>
    </recommendedName>
</protein>
<dbReference type="InterPro" id="IPR003374">
    <property type="entry name" value="ApbE-like_sf"/>
</dbReference>
<dbReference type="Gene3D" id="3.10.520.10">
    <property type="entry name" value="ApbE-like domains"/>
    <property type="match status" value="1"/>
</dbReference>
<feature type="region of interest" description="Disordered" evidence="1">
    <location>
        <begin position="118"/>
        <end position="157"/>
    </location>
</feature>
<comment type="caution">
    <text evidence="2">The sequence shown here is derived from an EMBL/GenBank/DDBJ whole genome shotgun (WGS) entry which is preliminary data.</text>
</comment>
<evidence type="ECO:0008006" key="4">
    <source>
        <dbReference type="Google" id="ProtNLM"/>
    </source>
</evidence>
<name>A0ABS3VQ28_MICEH</name>
<gene>
    <name evidence="2" type="ORF">GSF22_11635</name>
</gene>
<dbReference type="Proteomes" id="UP000823521">
    <property type="component" value="Unassembled WGS sequence"/>
</dbReference>
<dbReference type="SUPFAM" id="SSF143631">
    <property type="entry name" value="ApbE-like"/>
    <property type="match status" value="1"/>
</dbReference>
<evidence type="ECO:0000256" key="1">
    <source>
        <dbReference type="SAM" id="MobiDB-lite"/>
    </source>
</evidence>
<organism evidence="2 3">
    <name type="scientific">Micromonospora echinofusca</name>
    <dbReference type="NCBI Taxonomy" id="47858"/>
    <lineage>
        <taxon>Bacteria</taxon>
        <taxon>Bacillati</taxon>
        <taxon>Actinomycetota</taxon>
        <taxon>Actinomycetes</taxon>
        <taxon>Micromonosporales</taxon>
        <taxon>Micromonosporaceae</taxon>
        <taxon>Micromonospora</taxon>
    </lineage>
</organism>
<accession>A0ABS3VQ28</accession>
<evidence type="ECO:0000313" key="2">
    <source>
        <dbReference type="EMBL" id="MBO4206649.1"/>
    </source>
</evidence>